<dbReference type="PANTHER" id="PTHR21299:SF1">
    <property type="entry name" value="PANTOATE--BETA-ALANINE LIGASE"/>
    <property type="match status" value="1"/>
</dbReference>
<keyword evidence="6 8" id="KW-0067">ATP-binding</keyword>
<dbReference type="Gene3D" id="3.40.50.620">
    <property type="entry name" value="HUPs"/>
    <property type="match status" value="1"/>
</dbReference>
<feature type="binding site" evidence="8">
    <location>
        <position position="97"/>
    </location>
    <ligand>
        <name>beta-alanine</name>
        <dbReference type="ChEBI" id="CHEBI:57966"/>
    </ligand>
</feature>
<feature type="binding site" evidence="8">
    <location>
        <begin position="66"/>
        <end position="73"/>
    </location>
    <ligand>
        <name>ATP</name>
        <dbReference type="ChEBI" id="CHEBI:30616"/>
    </ligand>
</feature>
<dbReference type="CDD" id="cd00560">
    <property type="entry name" value="PanC"/>
    <property type="match status" value="1"/>
</dbReference>
<feature type="binding site" evidence="8">
    <location>
        <position position="189"/>
    </location>
    <ligand>
        <name>(R)-pantoate</name>
        <dbReference type="ChEBI" id="CHEBI:15980"/>
    </ligand>
</feature>
<comment type="function">
    <text evidence="8">Catalyzes the condensation of pantoate with beta-alanine in an ATP-dependent reaction via a pantoyl-adenylate intermediate.</text>
</comment>
<evidence type="ECO:0000313" key="9">
    <source>
        <dbReference type="EMBL" id="QAU50819.1"/>
    </source>
</evidence>
<geneLocation type="plasmid" evidence="9 11">
    <name>unnamed1</name>
</geneLocation>
<dbReference type="Proteomes" id="UP000288972">
    <property type="component" value="Plasmid unnamed1"/>
</dbReference>
<evidence type="ECO:0000256" key="4">
    <source>
        <dbReference type="ARBA" id="ARBA00022655"/>
    </source>
</evidence>
<dbReference type="InterPro" id="IPR014729">
    <property type="entry name" value="Rossmann-like_a/b/a_fold"/>
</dbReference>
<feature type="binding site" evidence="8">
    <location>
        <begin position="220"/>
        <end position="223"/>
    </location>
    <ligand>
        <name>ATP</name>
        <dbReference type="ChEBI" id="CHEBI:30616"/>
    </ligand>
</feature>
<evidence type="ECO:0000313" key="11">
    <source>
        <dbReference type="Proteomes" id="UP000288972"/>
    </source>
</evidence>
<dbReference type="FunFam" id="3.40.50.620:FF:000013">
    <property type="entry name" value="Pantothenate synthetase"/>
    <property type="match status" value="1"/>
</dbReference>
<dbReference type="AlphaFoldDB" id="A0AAE5X8Y0"/>
<dbReference type="EC" id="6.3.2.1" evidence="8"/>
<reference evidence="9 11" key="1">
    <citation type="submission" date="2018-06" db="EMBL/GenBank/DDBJ databases">
        <title>Comparative genomics of rhizobia nodulating Arachis hypogaea in China.</title>
        <authorList>
            <person name="Li Y."/>
        </authorList>
    </citation>
    <scope>NUCLEOTIDE SEQUENCE [LARGE SCALE GENOMIC DNA]</scope>
    <source>
        <strain evidence="9 11">CCBAU 51670</strain>
        <plasmid evidence="9 11">unnamed1</plasmid>
    </source>
</reference>
<keyword evidence="5 8" id="KW-0547">Nucleotide-binding</keyword>
<comment type="similarity">
    <text evidence="2 8">Belongs to the pantothenate synthetase family.</text>
</comment>
<dbReference type="SUPFAM" id="SSF52374">
    <property type="entry name" value="Nucleotidylyl transferase"/>
    <property type="match status" value="1"/>
</dbReference>
<dbReference type="HAMAP" id="MF_00158">
    <property type="entry name" value="PanC"/>
    <property type="match status" value="1"/>
</dbReference>
<evidence type="ECO:0000256" key="5">
    <source>
        <dbReference type="ARBA" id="ARBA00022741"/>
    </source>
</evidence>
<organism evidence="9 11">
    <name type="scientific">Bradyrhizobium guangzhouense</name>
    <dbReference type="NCBI Taxonomy" id="1325095"/>
    <lineage>
        <taxon>Bacteria</taxon>
        <taxon>Pseudomonadati</taxon>
        <taxon>Pseudomonadota</taxon>
        <taxon>Alphaproteobacteria</taxon>
        <taxon>Hyphomicrobiales</taxon>
        <taxon>Nitrobacteraceae</taxon>
        <taxon>Bradyrhizobium</taxon>
    </lineage>
</organism>
<gene>
    <name evidence="8" type="primary">panC</name>
    <name evidence="10" type="ORF">EAS56_35170</name>
    <name evidence="9" type="ORF">XH91_36585</name>
</gene>
<dbReference type="InterPro" id="IPR042176">
    <property type="entry name" value="Pantoate_ligase_C"/>
</dbReference>
<dbReference type="EMBL" id="RDQZ01000047">
    <property type="protein sequence ID" value="RXH05719.1"/>
    <property type="molecule type" value="Genomic_DNA"/>
</dbReference>
<comment type="subunit">
    <text evidence="8">Homodimer.</text>
</comment>
<dbReference type="GO" id="GO:0004592">
    <property type="term" value="F:pantoate-beta-alanine ligase activity"/>
    <property type="evidence" value="ECO:0007669"/>
    <property type="project" value="UniProtKB-UniRule"/>
</dbReference>
<feature type="binding site" evidence="8">
    <location>
        <position position="97"/>
    </location>
    <ligand>
        <name>(R)-pantoate</name>
        <dbReference type="ChEBI" id="CHEBI:15980"/>
    </ligand>
</feature>
<dbReference type="Proteomes" id="UP000290401">
    <property type="component" value="Unassembled WGS sequence"/>
</dbReference>
<sequence>MSGRAHFRTLRSPTVCRNPWRRSSQTGRQASGTEFSVVRTIKTVRELRRALAGHKPNGRVGFVPTMGYLHDGHLALVKASRARCNTTVVSIFVNPAQFGPKEDLSVYPRDFPRDERLCREADVDIIFAPGAEEVYRSGFDTFVEPGAPAQPLCGPFRPGHFRGVTTVVCKLFNMVQPDLAFFGQKDFQQCAVVRRMVTDLNLPIEIVTVPTVRDPDGLAMSSRNRYLSAPERSSALSISRGLFAAKAVFQAGERDSIRLLSLARQTIEIDELQYLEIVDAETLTPATSELTRPAAICVAGYVGSTRLIDNILLDTTEARRLTAR</sequence>
<dbReference type="KEGG" id="bgz:XH91_36585"/>
<dbReference type="GO" id="GO:0015940">
    <property type="term" value="P:pantothenate biosynthetic process"/>
    <property type="evidence" value="ECO:0007669"/>
    <property type="project" value="UniProtKB-UniRule"/>
</dbReference>
<comment type="miscellaneous">
    <text evidence="8">The reaction proceeds by a bi uni uni bi ping pong mechanism.</text>
</comment>
<keyword evidence="12" id="KW-1185">Reference proteome</keyword>
<comment type="pathway">
    <text evidence="1 8">Cofactor biosynthesis; (R)-pantothenate biosynthesis; (R)-pantothenate from (R)-pantoate and beta-alanine: step 1/1.</text>
</comment>
<proteinExistence type="inferred from homology"/>
<evidence type="ECO:0000256" key="7">
    <source>
        <dbReference type="ARBA" id="ARBA00048258"/>
    </source>
</evidence>
<dbReference type="EMBL" id="CP030054">
    <property type="protein sequence ID" value="QAU50819.1"/>
    <property type="molecule type" value="Genomic_DNA"/>
</dbReference>
<keyword evidence="8" id="KW-0963">Cytoplasm</keyword>
<evidence type="ECO:0000256" key="3">
    <source>
        <dbReference type="ARBA" id="ARBA00022598"/>
    </source>
</evidence>
<dbReference type="NCBIfam" id="TIGR00018">
    <property type="entry name" value="panC"/>
    <property type="match status" value="1"/>
</dbReference>
<dbReference type="GO" id="GO:0005524">
    <property type="term" value="F:ATP binding"/>
    <property type="evidence" value="ECO:0007669"/>
    <property type="project" value="UniProtKB-KW"/>
</dbReference>
<feature type="binding site" evidence="8">
    <location>
        <position position="212"/>
    </location>
    <ligand>
        <name>ATP</name>
        <dbReference type="ChEBI" id="CHEBI:30616"/>
    </ligand>
</feature>
<keyword evidence="4 8" id="KW-0566">Pantothenate biosynthesis</keyword>
<evidence type="ECO:0000256" key="6">
    <source>
        <dbReference type="ARBA" id="ARBA00022840"/>
    </source>
</evidence>
<accession>A0AAE5X8Y0</accession>
<comment type="catalytic activity">
    <reaction evidence="7 8">
        <text>(R)-pantoate + beta-alanine + ATP = (R)-pantothenate + AMP + diphosphate + H(+)</text>
        <dbReference type="Rhea" id="RHEA:10912"/>
        <dbReference type="ChEBI" id="CHEBI:15378"/>
        <dbReference type="ChEBI" id="CHEBI:15980"/>
        <dbReference type="ChEBI" id="CHEBI:29032"/>
        <dbReference type="ChEBI" id="CHEBI:30616"/>
        <dbReference type="ChEBI" id="CHEBI:33019"/>
        <dbReference type="ChEBI" id="CHEBI:57966"/>
        <dbReference type="ChEBI" id="CHEBI:456215"/>
        <dbReference type="EC" id="6.3.2.1"/>
    </reaction>
</comment>
<dbReference type="Pfam" id="PF02569">
    <property type="entry name" value="Pantoate_ligase"/>
    <property type="match status" value="1"/>
</dbReference>
<feature type="binding site" evidence="8">
    <location>
        <begin position="183"/>
        <end position="186"/>
    </location>
    <ligand>
        <name>ATP</name>
        <dbReference type="ChEBI" id="CHEBI:30616"/>
    </ligand>
</feature>
<keyword evidence="3 8" id="KW-0436">Ligase</keyword>
<dbReference type="InterPro" id="IPR003721">
    <property type="entry name" value="Pantoate_ligase"/>
</dbReference>
<feature type="active site" description="Proton donor" evidence="8">
    <location>
        <position position="73"/>
    </location>
</feature>
<comment type="subcellular location">
    <subcellularLocation>
        <location evidence="8">Cytoplasm</location>
    </subcellularLocation>
</comment>
<reference evidence="10 12" key="2">
    <citation type="submission" date="2018-10" db="EMBL/GenBank/DDBJ databases">
        <title>Bradyrhizobium sp. nov., effective nodules isolated from peanut in China.</title>
        <authorList>
            <person name="Li Y."/>
        </authorList>
    </citation>
    <scope>NUCLEOTIDE SEQUENCE [LARGE SCALE GENOMIC DNA]</scope>
    <source>
        <strain evidence="10 12">CCBAU 53426</strain>
    </source>
</reference>
<evidence type="ECO:0000313" key="12">
    <source>
        <dbReference type="Proteomes" id="UP000290401"/>
    </source>
</evidence>
<keyword evidence="9" id="KW-0614">Plasmid</keyword>
<evidence type="ECO:0000256" key="1">
    <source>
        <dbReference type="ARBA" id="ARBA00004990"/>
    </source>
</evidence>
<protein>
    <recommendedName>
        <fullName evidence="8">Pantothenate synthetase</fullName>
        <shortName evidence="8">PS</shortName>
        <ecNumber evidence="8">6.3.2.1</ecNumber>
    </recommendedName>
    <alternativeName>
        <fullName evidence="8">Pantoate--beta-alanine ligase</fullName>
    </alternativeName>
    <alternativeName>
        <fullName evidence="8">Pantoate-activating enzyme</fullName>
    </alternativeName>
</protein>
<evidence type="ECO:0000313" key="10">
    <source>
        <dbReference type="EMBL" id="RXH05719.1"/>
    </source>
</evidence>
<evidence type="ECO:0000256" key="2">
    <source>
        <dbReference type="ARBA" id="ARBA00009256"/>
    </source>
</evidence>
<evidence type="ECO:0000256" key="8">
    <source>
        <dbReference type="HAMAP-Rule" id="MF_00158"/>
    </source>
</evidence>
<dbReference type="GO" id="GO:0005829">
    <property type="term" value="C:cytosol"/>
    <property type="evidence" value="ECO:0007669"/>
    <property type="project" value="TreeGrafter"/>
</dbReference>
<dbReference type="Gene3D" id="3.30.1300.10">
    <property type="entry name" value="Pantoate-beta-alanine ligase, C-terminal domain"/>
    <property type="match status" value="1"/>
</dbReference>
<dbReference type="PANTHER" id="PTHR21299">
    <property type="entry name" value="CYTIDYLATE KINASE/PANTOATE-BETA-ALANINE LIGASE"/>
    <property type="match status" value="1"/>
</dbReference>
<name>A0AAE5X8Y0_9BRAD</name>